<accession>A0A4P2VCS7</accession>
<keyword evidence="5 8" id="KW-0812">Transmembrane</keyword>
<keyword evidence="4" id="KW-1003">Cell membrane</keyword>
<feature type="transmembrane region" description="Helical" evidence="8">
    <location>
        <begin position="348"/>
        <end position="366"/>
    </location>
</feature>
<feature type="transmembrane region" description="Helical" evidence="8">
    <location>
        <begin position="177"/>
        <end position="199"/>
    </location>
</feature>
<feature type="transmembrane region" description="Helical" evidence="8">
    <location>
        <begin position="27"/>
        <end position="45"/>
    </location>
</feature>
<dbReference type="PANTHER" id="PTHR30294:SF29">
    <property type="entry name" value="MULTIDRUG ABC TRANSPORTER PERMEASE YBHS-RELATED"/>
    <property type="match status" value="1"/>
</dbReference>
<comment type="similarity">
    <text evidence="2">Belongs to the ABC-2 integral membrane protein family.</text>
</comment>
<keyword evidence="3" id="KW-0813">Transport</keyword>
<proteinExistence type="inferred from homology"/>
<evidence type="ECO:0000256" key="5">
    <source>
        <dbReference type="ARBA" id="ARBA00022692"/>
    </source>
</evidence>
<evidence type="ECO:0000256" key="7">
    <source>
        <dbReference type="ARBA" id="ARBA00023136"/>
    </source>
</evidence>
<dbReference type="Proteomes" id="UP000509448">
    <property type="component" value="Chromosome"/>
</dbReference>
<dbReference type="GO" id="GO:0140359">
    <property type="term" value="F:ABC-type transporter activity"/>
    <property type="evidence" value="ECO:0007669"/>
    <property type="project" value="InterPro"/>
</dbReference>
<dbReference type="PANTHER" id="PTHR30294">
    <property type="entry name" value="MEMBRANE COMPONENT OF ABC TRANSPORTER YHHJ-RELATED"/>
    <property type="match status" value="1"/>
</dbReference>
<dbReference type="PRINTS" id="PR00164">
    <property type="entry name" value="ABC2TRNSPORT"/>
</dbReference>
<evidence type="ECO:0000313" key="11">
    <source>
        <dbReference type="Proteomes" id="UP000509448"/>
    </source>
</evidence>
<comment type="subcellular location">
    <subcellularLocation>
        <location evidence="1">Cell membrane</location>
        <topology evidence="1">Multi-pass membrane protein</topology>
    </subcellularLocation>
</comment>
<dbReference type="PROSITE" id="PS51012">
    <property type="entry name" value="ABC_TM2"/>
    <property type="match status" value="1"/>
</dbReference>
<reference evidence="10 11" key="1">
    <citation type="journal article" date="2019" name="ISME J.">
        <title>Isolation and characterization of a thermophilic sulfur- and iron-reducing thaumarchaeote from a terrestrial acidic hot spring.</title>
        <authorList>
            <person name="Kato S."/>
            <person name="Itoh T."/>
            <person name="Yuki M."/>
            <person name="Nagamori M."/>
            <person name="Ohnishi M."/>
            <person name="Uematsu K."/>
            <person name="Suzuki K."/>
            <person name="Takashina T."/>
            <person name="Ohkuma M."/>
        </authorList>
    </citation>
    <scope>NUCLEOTIDE SEQUENCE [LARGE SCALE GENOMIC DNA]</scope>
    <source>
        <strain evidence="10 11">NAS-02</strain>
    </source>
</reference>
<dbReference type="InterPro" id="IPR051449">
    <property type="entry name" value="ABC-2_transporter_component"/>
</dbReference>
<keyword evidence="11" id="KW-1185">Reference proteome</keyword>
<dbReference type="InterPro" id="IPR013525">
    <property type="entry name" value="ABC2_TM"/>
</dbReference>
<feature type="domain" description="ABC transmembrane type-2" evidence="9">
    <location>
        <begin position="144"/>
        <end position="369"/>
    </location>
</feature>
<evidence type="ECO:0000256" key="2">
    <source>
        <dbReference type="ARBA" id="ARBA00007783"/>
    </source>
</evidence>
<gene>
    <name evidence="10" type="ORF">NAS2_1000</name>
</gene>
<keyword evidence="7 8" id="KW-0472">Membrane</keyword>
<keyword evidence="6 8" id="KW-1133">Transmembrane helix</keyword>
<feature type="transmembrane region" description="Helical" evidence="8">
    <location>
        <begin position="313"/>
        <end position="333"/>
    </location>
</feature>
<dbReference type="AlphaFoldDB" id="A0A4P2VCS7"/>
<protein>
    <submittedName>
        <fullName evidence="10">ABC transporter, permease protein</fullName>
    </submittedName>
</protein>
<evidence type="ECO:0000313" key="10">
    <source>
        <dbReference type="EMBL" id="BBE42389.1"/>
    </source>
</evidence>
<evidence type="ECO:0000256" key="8">
    <source>
        <dbReference type="SAM" id="Phobius"/>
    </source>
</evidence>
<dbReference type="InterPro" id="IPR047817">
    <property type="entry name" value="ABC2_TM_bact-type"/>
</dbReference>
<organism evidence="10 11">
    <name type="scientific">Conexivisphaera calida</name>
    <dbReference type="NCBI Taxonomy" id="1874277"/>
    <lineage>
        <taxon>Archaea</taxon>
        <taxon>Nitrososphaerota</taxon>
        <taxon>Conexivisphaeria</taxon>
        <taxon>Conexivisphaerales</taxon>
        <taxon>Conexivisphaeraceae</taxon>
        <taxon>Conexivisphaera</taxon>
    </lineage>
</organism>
<name>A0A4P2VCS7_9ARCH</name>
<evidence type="ECO:0000259" key="9">
    <source>
        <dbReference type="PROSITE" id="PS51012"/>
    </source>
</evidence>
<evidence type="ECO:0000256" key="1">
    <source>
        <dbReference type="ARBA" id="ARBA00004651"/>
    </source>
</evidence>
<dbReference type="Pfam" id="PF12698">
    <property type="entry name" value="ABC2_membrane_3"/>
    <property type="match status" value="1"/>
</dbReference>
<sequence>MMASGISHTLLIAKKDLTEFYRVKPRLVTMIVFPIVLMLLFGYMFPSSGAVNHIPIAVVVQDQSPQGMQLADRFVYLAQSSGLLDVTTTDSVSWAQQQLVLNNVYAIVIFHQGIGTQLSSGGGTVEVILDQLNPTLDSAVKGEIEQIFSQMDAPTSPSALNVVFQGLIPGTTGSFEFLAPGMIAMTAIIGGLSGLAMTFSRERELGTLDGLLMAPISRLSIIFGKGLAQIVRGAVSSVIVFVISVLLFDVKVYGNPLLMILVLFEGILAFTGMGMLATSFVSDQESAQLIMLMIQFPMIFLSGALFPLLQLPWWLRMISYILPLTYVVSAFRAEMVLNAPFSAIAPEVYGLAIFTVVVFALAVPMFQRAVTR</sequence>
<dbReference type="InterPro" id="IPR000412">
    <property type="entry name" value="ABC_2_transport"/>
</dbReference>
<dbReference type="Gene3D" id="3.40.1710.10">
    <property type="entry name" value="abc type-2 transporter like domain"/>
    <property type="match status" value="1"/>
</dbReference>
<evidence type="ECO:0000256" key="4">
    <source>
        <dbReference type="ARBA" id="ARBA00022475"/>
    </source>
</evidence>
<dbReference type="KEGG" id="ccai:NAS2_1000"/>
<feature type="transmembrane region" description="Helical" evidence="8">
    <location>
        <begin position="287"/>
        <end position="306"/>
    </location>
</feature>
<feature type="transmembrane region" description="Helical" evidence="8">
    <location>
        <begin position="230"/>
        <end position="250"/>
    </location>
</feature>
<feature type="transmembrane region" description="Helical" evidence="8">
    <location>
        <begin position="257"/>
        <end position="281"/>
    </location>
</feature>
<evidence type="ECO:0000256" key="3">
    <source>
        <dbReference type="ARBA" id="ARBA00022448"/>
    </source>
</evidence>
<evidence type="ECO:0000256" key="6">
    <source>
        <dbReference type="ARBA" id="ARBA00022989"/>
    </source>
</evidence>
<dbReference type="GO" id="GO:0043190">
    <property type="term" value="C:ATP-binding cassette (ABC) transporter complex"/>
    <property type="evidence" value="ECO:0007669"/>
    <property type="project" value="InterPro"/>
</dbReference>
<dbReference type="EMBL" id="AP018732">
    <property type="protein sequence ID" value="BBE42389.1"/>
    <property type="molecule type" value="Genomic_DNA"/>
</dbReference>